<organism evidence="16 17">
    <name type="scientific">Novosphingobium pokkalii</name>
    <dbReference type="NCBI Taxonomy" id="1770194"/>
    <lineage>
        <taxon>Bacteria</taxon>
        <taxon>Pseudomonadati</taxon>
        <taxon>Pseudomonadota</taxon>
        <taxon>Alphaproteobacteria</taxon>
        <taxon>Sphingomonadales</taxon>
        <taxon>Sphingomonadaceae</taxon>
        <taxon>Novosphingobium</taxon>
    </lineage>
</organism>
<evidence type="ECO:0000256" key="3">
    <source>
        <dbReference type="ARBA" id="ARBA00022452"/>
    </source>
</evidence>
<evidence type="ECO:0000256" key="2">
    <source>
        <dbReference type="ARBA" id="ARBA00022448"/>
    </source>
</evidence>
<feature type="domain" description="TonB-dependent receptor plug" evidence="15">
    <location>
        <begin position="56"/>
        <end position="159"/>
    </location>
</feature>
<dbReference type="InterPro" id="IPR012910">
    <property type="entry name" value="Plug_dom"/>
</dbReference>
<keyword evidence="3 11" id="KW-1134">Transmembrane beta strand</keyword>
<keyword evidence="10 11" id="KW-0998">Cell outer membrane</keyword>
<dbReference type="InterPro" id="IPR000531">
    <property type="entry name" value="Beta-barrel_TonB"/>
</dbReference>
<evidence type="ECO:0000313" key="17">
    <source>
        <dbReference type="Proteomes" id="UP001595683"/>
    </source>
</evidence>
<keyword evidence="17" id="KW-1185">Reference proteome</keyword>
<evidence type="ECO:0000256" key="11">
    <source>
        <dbReference type="PROSITE-ProRule" id="PRU01360"/>
    </source>
</evidence>
<dbReference type="SUPFAM" id="SSF56935">
    <property type="entry name" value="Porins"/>
    <property type="match status" value="1"/>
</dbReference>
<evidence type="ECO:0000259" key="14">
    <source>
        <dbReference type="Pfam" id="PF00593"/>
    </source>
</evidence>
<keyword evidence="6" id="KW-0408">Iron</keyword>
<evidence type="ECO:0000256" key="12">
    <source>
        <dbReference type="RuleBase" id="RU003357"/>
    </source>
</evidence>
<evidence type="ECO:0000256" key="4">
    <source>
        <dbReference type="ARBA" id="ARBA00022496"/>
    </source>
</evidence>
<keyword evidence="8 12" id="KW-0798">TonB box</keyword>
<keyword evidence="5 11" id="KW-0812">Transmembrane</keyword>
<dbReference type="Proteomes" id="UP001595683">
    <property type="component" value="Unassembled WGS sequence"/>
</dbReference>
<dbReference type="Pfam" id="PF00593">
    <property type="entry name" value="TonB_dep_Rec_b-barrel"/>
    <property type="match status" value="1"/>
</dbReference>
<reference evidence="17" key="1">
    <citation type="journal article" date="2019" name="Int. J. Syst. Evol. Microbiol.">
        <title>The Global Catalogue of Microorganisms (GCM) 10K type strain sequencing project: providing services to taxonomists for standard genome sequencing and annotation.</title>
        <authorList>
            <consortium name="The Broad Institute Genomics Platform"/>
            <consortium name="The Broad Institute Genome Sequencing Center for Infectious Disease"/>
            <person name="Wu L."/>
            <person name="Ma J."/>
        </authorList>
    </citation>
    <scope>NUCLEOTIDE SEQUENCE [LARGE SCALE GENOMIC DNA]</scope>
    <source>
        <strain evidence="17">KCTC 42224</strain>
    </source>
</reference>
<evidence type="ECO:0000256" key="10">
    <source>
        <dbReference type="ARBA" id="ARBA00023237"/>
    </source>
</evidence>
<evidence type="ECO:0000259" key="15">
    <source>
        <dbReference type="Pfam" id="PF07715"/>
    </source>
</evidence>
<feature type="domain" description="TonB-dependent receptor-like beta-barrel" evidence="14">
    <location>
        <begin position="330"/>
        <end position="753"/>
    </location>
</feature>
<keyword evidence="16" id="KW-0675">Receptor</keyword>
<evidence type="ECO:0000256" key="6">
    <source>
        <dbReference type="ARBA" id="ARBA00023004"/>
    </source>
</evidence>
<name>A0ABV7VAE9_9SPHN</name>
<dbReference type="EMBL" id="JBHRYE010000049">
    <property type="protein sequence ID" value="MFC3673621.1"/>
    <property type="molecule type" value="Genomic_DNA"/>
</dbReference>
<dbReference type="PANTHER" id="PTHR32552">
    <property type="entry name" value="FERRICHROME IRON RECEPTOR-RELATED"/>
    <property type="match status" value="1"/>
</dbReference>
<evidence type="ECO:0000256" key="1">
    <source>
        <dbReference type="ARBA" id="ARBA00004571"/>
    </source>
</evidence>
<accession>A0ABV7VAE9</accession>
<evidence type="ECO:0000313" key="16">
    <source>
        <dbReference type="EMBL" id="MFC3673621.1"/>
    </source>
</evidence>
<feature type="chain" id="PRO_5045652376" evidence="13">
    <location>
        <begin position="25"/>
        <end position="790"/>
    </location>
</feature>
<keyword evidence="13" id="KW-0732">Signal</keyword>
<keyword evidence="7" id="KW-0406">Ion transport</keyword>
<dbReference type="RefSeq" id="WP_191324883.1">
    <property type="nucleotide sequence ID" value="NZ_BMZP01000012.1"/>
</dbReference>
<dbReference type="InterPro" id="IPR039426">
    <property type="entry name" value="TonB-dep_rcpt-like"/>
</dbReference>
<keyword evidence="9 11" id="KW-0472">Membrane</keyword>
<comment type="subcellular location">
    <subcellularLocation>
        <location evidence="1 11">Cell outer membrane</location>
        <topology evidence="1 11">Multi-pass membrane protein</topology>
    </subcellularLocation>
</comment>
<dbReference type="InterPro" id="IPR036942">
    <property type="entry name" value="Beta-barrel_TonB_sf"/>
</dbReference>
<dbReference type="Pfam" id="PF07715">
    <property type="entry name" value="Plug"/>
    <property type="match status" value="1"/>
</dbReference>
<comment type="caution">
    <text evidence="16">The sequence shown here is derived from an EMBL/GenBank/DDBJ whole genome shotgun (WGS) entry which is preliminary data.</text>
</comment>
<protein>
    <submittedName>
        <fullName evidence="16">TonB-dependent receptor</fullName>
    </submittedName>
</protein>
<keyword evidence="2 11" id="KW-0813">Transport</keyword>
<evidence type="ECO:0000256" key="8">
    <source>
        <dbReference type="ARBA" id="ARBA00023077"/>
    </source>
</evidence>
<proteinExistence type="inferred from homology"/>
<sequence length="790" mass="84604">MRLRAVSLLATASLFSLVQGTAHAAEAAAPAPDASAGVDTAQSDIVVTAQKREQKLKDVPLTVSVVTQDKLSQLGVSELGEMAAYVPGLQIQKQSANNPGFVIRGITSDSGSAQAGSRVSVYYNGVDISRARGAWQDLFDMERVEVVKGPQATLFGTAAEVGAVSMISARPQPGYAAGINASYGNYNSTRLSGFVNAGNDTLAARVAFSHKYRHGYTTNIQPGQDDLNGENDWGARASLRWTPSSTVKVDLVYTYDRQRDPGTGFTSLVYPTTQGPSDPFGTVQLSGSPYSASVLGAAKLGIARDVHDVNLTGTVQLAPGLTFTTVNGFRTFHSHEVFDADGSRAFYLEFAEDAQGEQYSHEGRFNYDSTHWRATFGWNAFVENSFQKVPFSTDEGTYLACAAISSFAAFQKVLSGYGVGTGTGCVNANGVATNAAGQTASYILTGGKATSVPYASSYVNKGVNKTYSLFADATFMPTPRLEITAGARVLIEHRKSEYSSVQPNSAILAAYGVNTSLLGVVSTNGGVVMADRDYSAILPRVNLLYRLSNDLNLYATISEGRYSPVVQVTAKTATTPNVLPIPAEKLWNYEAGIKGRVGPFSGGLSAFYQVYSGFQVTVTSNGVTTTQSAGSAHNPGVEFEGNWQVSPILSISGMAAWLHGRIDGNNALTAYAGNHFRLQPDFSAALAVNLRVPLGQDRLFYFAPNWNTRSKVYFEMPNKEAISQQAYSLTNLRAGFEFGPEARYMVGGYVRNLFNRHYLLDAGNTGGSFGDPTYIAGEPRMYGIEMSARF</sequence>
<gene>
    <name evidence="16" type="ORF">ACFOOT_19540</name>
</gene>
<dbReference type="PROSITE" id="PS52016">
    <property type="entry name" value="TONB_DEPENDENT_REC_3"/>
    <property type="match status" value="1"/>
</dbReference>
<feature type="signal peptide" evidence="13">
    <location>
        <begin position="1"/>
        <end position="24"/>
    </location>
</feature>
<dbReference type="Gene3D" id="2.40.170.20">
    <property type="entry name" value="TonB-dependent receptor, beta-barrel domain"/>
    <property type="match status" value="2"/>
</dbReference>
<evidence type="ECO:0000256" key="13">
    <source>
        <dbReference type="SAM" id="SignalP"/>
    </source>
</evidence>
<evidence type="ECO:0000256" key="9">
    <source>
        <dbReference type="ARBA" id="ARBA00023136"/>
    </source>
</evidence>
<comment type="similarity">
    <text evidence="11 12">Belongs to the TonB-dependent receptor family.</text>
</comment>
<keyword evidence="4" id="KW-0410">Iron transport</keyword>
<dbReference type="PANTHER" id="PTHR32552:SF81">
    <property type="entry name" value="TONB-DEPENDENT OUTER MEMBRANE RECEPTOR"/>
    <property type="match status" value="1"/>
</dbReference>
<evidence type="ECO:0000256" key="7">
    <source>
        <dbReference type="ARBA" id="ARBA00023065"/>
    </source>
</evidence>
<evidence type="ECO:0000256" key="5">
    <source>
        <dbReference type="ARBA" id="ARBA00022692"/>
    </source>
</evidence>